<dbReference type="EMBL" id="BGPR01186678">
    <property type="protein sequence ID" value="GBM79093.1"/>
    <property type="molecule type" value="Genomic_DNA"/>
</dbReference>
<dbReference type="AlphaFoldDB" id="A0A4Y2IMN6"/>
<organism evidence="1 2">
    <name type="scientific">Araneus ventricosus</name>
    <name type="common">Orbweaver spider</name>
    <name type="synonym">Epeira ventricosa</name>
    <dbReference type="NCBI Taxonomy" id="182803"/>
    <lineage>
        <taxon>Eukaryota</taxon>
        <taxon>Metazoa</taxon>
        <taxon>Ecdysozoa</taxon>
        <taxon>Arthropoda</taxon>
        <taxon>Chelicerata</taxon>
        <taxon>Arachnida</taxon>
        <taxon>Araneae</taxon>
        <taxon>Araneomorphae</taxon>
        <taxon>Entelegynae</taxon>
        <taxon>Araneoidea</taxon>
        <taxon>Araneidae</taxon>
        <taxon>Araneus</taxon>
    </lineage>
</organism>
<gene>
    <name evidence="1" type="ORF">AVEN_187929_1</name>
</gene>
<feature type="non-terminal residue" evidence="1">
    <location>
        <position position="1"/>
    </location>
</feature>
<evidence type="ECO:0000313" key="1">
    <source>
        <dbReference type="EMBL" id="GBM79093.1"/>
    </source>
</evidence>
<evidence type="ECO:0000313" key="2">
    <source>
        <dbReference type="Proteomes" id="UP000499080"/>
    </source>
</evidence>
<keyword evidence="2" id="KW-1185">Reference proteome</keyword>
<comment type="caution">
    <text evidence="1">The sequence shown here is derived from an EMBL/GenBank/DDBJ whole genome shotgun (WGS) entry which is preliminary data.</text>
</comment>
<name>A0A4Y2IMN6_ARAVE</name>
<reference evidence="1 2" key="1">
    <citation type="journal article" date="2019" name="Sci. Rep.">
        <title>Orb-weaving spider Araneus ventricosus genome elucidates the spidroin gene catalogue.</title>
        <authorList>
            <person name="Kono N."/>
            <person name="Nakamura H."/>
            <person name="Ohtoshi R."/>
            <person name="Moran D.A.P."/>
            <person name="Shinohara A."/>
            <person name="Yoshida Y."/>
            <person name="Fujiwara M."/>
            <person name="Mori M."/>
            <person name="Tomita M."/>
            <person name="Arakawa K."/>
        </authorList>
    </citation>
    <scope>NUCLEOTIDE SEQUENCE [LARGE SCALE GENOMIC DNA]</scope>
</reference>
<accession>A0A4Y2IMN6</accession>
<dbReference type="Proteomes" id="UP000499080">
    <property type="component" value="Unassembled WGS sequence"/>
</dbReference>
<protein>
    <submittedName>
        <fullName evidence="1">Uncharacterized protein</fullName>
    </submittedName>
</protein>
<proteinExistence type="predicted"/>
<sequence length="73" mass="7866">IEVAGSSNFSIKVRDGLPISAITHLAIQAELSIRAIHIPVENMPRNLRLSMGSGLKVGDLFSIKGQPTEDAKR</sequence>